<dbReference type="Proteomes" id="UP001209878">
    <property type="component" value="Unassembled WGS sequence"/>
</dbReference>
<dbReference type="EMBL" id="JAODUO010001096">
    <property type="protein sequence ID" value="KAK2171162.1"/>
    <property type="molecule type" value="Genomic_DNA"/>
</dbReference>
<evidence type="ECO:0000313" key="1">
    <source>
        <dbReference type="EMBL" id="KAK2171162.1"/>
    </source>
</evidence>
<organism evidence="1 2">
    <name type="scientific">Ridgeia piscesae</name>
    <name type="common">Tubeworm</name>
    <dbReference type="NCBI Taxonomy" id="27915"/>
    <lineage>
        <taxon>Eukaryota</taxon>
        <taxon>Metazoa</taxon>
        <taxon>Spiralia</taxon>
        <taxon>Lophotrochozoa</taxon>
        <taxon>Annelida</taxon>
        <taxon>Polychaeta</taxon>
        <taxon>Sedentaria</taxon>
        <taxon>Canalipalpata</taxon>
        <taxon>Sabellida</taxon>
        <taxon>Siboglinidae</taxon>
        <taxon>Ridgeia</taxon>
    </lineage>
</organism>
<accession>A0AAD9KH41</accession>
<comment type="caution">
    <text evidence="1">The sequence shown here is derived from an EMBL/GenBank/DDBJ whole genome shotgun (WGS) entry which is preliminary data.</text>
</comment>
<sequence>MHGDQTLARDTFKRCDYAKKFCISGDMKIPRMQVYNSQFTSMQITTNGYVTLGASYISRTPNMFVDMFSPAKKADIYKSGFAMFAPMWTDCNAKEGNVFYHVYDGFPRRGCLTSPRRGQDTPGRRRRRT</sequence>
<proteinExistence type="predicted"/>
<gene>
    <name evidence="1" type="ORF">NP493_1097g00024</name>
</gene>
<protein>
    <submittedName>
        <fullName evidence="1">Uncharacterized protein</fullName>
    </submittedName>
</protein>
<evidence type="ECO:0000313" key="2">
    <source>
        <dbReference type="Proteomes" id="UP001209878"/>
    </source>
</evidence>
<dbReference type="AlphaFoldDB" id="A0AAD9KH41"/>
<name>A0AAD9KH41_RIDPI</name>
<keyword evidence="2" id="KW-1185">Reference proteome</keyword>
<reference evidence="1" key="1">
    <citation type="journal article" date="2023" name="Mol. Biol. Evol.">
        <title>Third-Generation Sequencing Reveals the Adaptive Role of the Epigenome in Three Deep-Sea Polychaetes.</title>
        <authorList>
            <person name="Perez M."/>
            <person name="Aroh O."/>
            <person name="Sun Y."/>
            <person name="Lan Y."/>
            <person name="Juniper S.K."/>
            <person name="Young C.R."/>
            <person name="Angers B."/>
            <person name="Qian P.Y."/>
        </authorList>
    </citation>
    <scope>NUCLEOTIDE SEQUENCE</scope>
    <source>
        <strain evidence="1">R07B-5</strain>
    </source>
</reference>